<dbReference type="GO" id="GO:0048812">
    <property type="term" value="P:neuron projection morphogenesis"/>
    <property type="evidence" value="ECO:0007669"/>
    <property type="project" value="TreeGrafter"/>
</dbReference>
<keyword evidence="18" id="KW-1185">Reference proteome</keyword>
<dbReference type="GO" id="GO:0005856">
    <property type="term" value="C:cytoskeleton"/>
    <property type="evidence" value="ECO:0007669"/>
    <property type="project" value="UniProtKB-SubCell"/>
</dbReference>
<evidence type="ECO:0000256" key="4">
    <source>
        <dbReference type="ARBA" id="ARBA00004489"/>
    </source>
</evidence>
<dbReference type="InterPro" id="IPR003124">
    <property type="entry name" value="WH2_dom"/>
</dbReference>
<dbReference type="PANTHER" id="PTHR46606">
    <property type="entry name" value="SHOOTIN-1"/>
    <property type="match status" value="1"/>
</dbReference>
<dbReference type="PANTHER" id="PTHR46606:SF3">
    <property type="entry name" value="SHOOTIN-1"/>
    <property type="match status" value="1"/>
</dbReference>
<dbReference type="GO" id="GO:0003779">
    <property type="term" value="F:actin binding"/>
    <property type="evidence" value="ECO:0007669"/>
    <property type="project" value="InterPro"/>
</dbReference>
<evidence type="ECO:0000256" key="9">
    <source>
        <dbReference type="ARBA" id="ARBA00022473"/>
    </source>
</evidence>
<feature type="domain" description="WH2" evidence="16">
    <location>
        <begin position="299"/>
        <end position="316"/>
    </location>
</feature>
<feature type="compositionally biased region" description="Pro residues" evidence="15">
    <location>
        <begin position="239"/>
        <end position="257"/>
    </location>
</feature>
<feature type="coiled-coil region" evidence="14">
    <location>
        <begin position="176"/>
        <end position="203"/>
    </location>
</feature>
<dbReference type="GeneTree" id="ENSGT00510000048167"/>
<evidence type="ECO:0000313" key="17">
    <source>
        <dbReference type="Ensembl" id="ENSOSIP00000025167.1"/>
    </source>
</evidence>
<evidence type="ECO:0000256" key="12">
    <source>
        <dbReference type="ARBA" id="ARBA00023212"/>
    </source>
</evidence>
<feature type="region of interest" description="Disordered" evidence="15">
    <location>
        <begin position="236"/>
        <end position="260"/>
    </location>
</feature>
<keyword evidence="9" id="KW-0217">Developmental protein</keyword>
<dbReference type="GO" id="GO:0030027">
    <property type="term" value="C:lamellipodium"/>
    <property type="evidence" value="ECO:0007669"/>
    <property type="project" value="UniProtKB-SubCell"/>
</dbReference>
<name>A0A8C7Y9Z9_9TELE</name>
<dbReference type="Proteomes" id="UP000694383">
    <property type="component" value="Unplaced"/>
</dbReference>
<evidence type="ECO:0000313" key="18">
    <source>
        <dbReference type="Proteomes" id="UP000694383"/>
    </source>
</evidence>
<keyword evidence="10" id="KW-0963">Cytoplasm</keyword>
<protein>
    <recommendedName>
        <fullName evidence="8">Shootin-1</fullName>
    </recommendedName>
</protein>
<dbReference type="PROSITE" id="PS51082">
    <property type="entry name" value="WH2"/>
    <property type="match status" value="1"/>
</dbReference>
<keyword evidence="12" id="KW-0206">Cytoskeleton</keyword>
<reference evidence="17" key="2">
    <citation type="submission" date="2025-09" db="UniProtKB">
        <authorList>
            <consortium name="Ensembl"/>
        </authorList>
    </citation>
    <scope>IDENTIFICATION</scope>
</reference>
<dbReference type="GO" id="GO:0043204">
    <property type="term" value="C:perikaryon"/>
    <property type="evidence" value="ECO:0007669"/>
    <property type="project" value="UniProtKB-SubCell"/>
</dbReference>
<reference evidence="17" key="1">
    <citation type="submission" date="2025-08" db="UniProtKB">
        <authorList>
            <consortium name="Ensembl"/>
        </authorList>
    </citation>
    <scope>IDENTIFICATION</scope>
</reference>
<evidence type="ECO:0000256" key="13">
    <source>
        <dbReference type="ARBA" id="ARBA00023273"/>
    </source>
</evidence>
<evidence type="ECO:0000256" key="10">
    <source>
        <dbReference type="ARBA" id="ARBA00022490"/>
    </source>
</evidence>
<accession>A0A8C7Y9Z9</accession>
<dbReference type="GO" id="GO:0030175">
    <property type="term" value="C:filopodium"/>
    <property type="evidence" value="ECO:0007669"/>
    <property type="project" value="UniProtKB-SubCell"/>
</dbReference>
<evidence type="ECO:0000256" key="6">
    <source>
        <dbReference type="ARBA" id="ARBA00004624"/>
    </source>
</evidence>
<evidence type="ECO:0000256" key="8">
    <source>
        <dbReference type="ARBA" id="ARBA00017666"/>
    </source>
</evidence>
<dbReference type="GO" id="GO:0044295">
    <property type="term" value="C:axonal growth cone"/>
    <property type="evidence" value="ECO:0007669"/>
    <property type="project" value="TreeGrafter"/>
</dbReference>
<evidence type="ECO:0000256" key="14">
    <source>
        <dbReference type="SAM" id="Coils"/>
    </source>
</evidence>
<evidence type="ECO:0000256" key="7">
    <source>
        <dbReference type="ARBA" id="ARBA00010041"/>
    </source>
</evidence>
<evidence type="ECO:0000256" key="11">
    <source>
        <dbReference type="ARBA" id="ARBA00023054"/>
    </source>
</evidence>
<dbReference type="InterPro" id="IPR024849">
    <property type="entry name" value="Shootin-1"/>
</dbReference>
<keyword evidence="11 14" id="KW-0175">Coiled coil</keyword>
<organism evidence="17 18">
    <name type="scientific">Oryzias sinensis</name>
    <name type="common">Chinese medaka</name>
    <dbReference type="NCBI Taxonomy" id="183150"/>
    <lineage>
        <taxon>Eukaryota</taxon>
        <taxon>Metazoa</taxon>
        <taxon>Chordata</taxon>
        <taxon>Craniata</taxon>
        <taxon>Vertebrata</taxon>
        <taxon>Euteleostomi</taxon>
        <taxon>Actinopterygii</taxon>
        <taxon>Neopterygii</taxon>
        <taxon>Teleostei</taxon>
        <taxon>Neoteleostei</taxon>
        <taxon>Acanthomorphata</taxon>
        <taxon>Ovalentaria</taxon>
        <taxon>Atherinomorphae</taxon>
        <taxon>Beloniformes</taxon>
        <taxon>Adrianichthyidae</taxon>
        <taxon>Oryziinae</taxon>
        <taxon>Oryzias</taxon>
    </lineage>
</organism>
<evidence type="ECO:0000256" key="1">
    <source>
        <dbReference type="ARBA" id="ARBA00004245"/>
    </source>
</evidence>
<comment type="subcellular location">
    <subcellularLocation>
        <location evidence="4">Cell projection</location>
        <location evidence="4">Axon</location>
    </subcellularLocation>
    <subcellularLocation>
        <location evidence="3">Cell projection</location>
        <location evidence="3">Filopodium</location>
    </subcellularLocation>
    <subcellularLocation>
        <location evidence="6">Cell projection</location>
        <location evidence="6">Growth cone</location>
    </subcellularLocation>
    <subcellularLocation>
        <location evidence="5">Cell projection</location>
        <location evidence="5">Lamellipodium</location>
    </subcellularLocation>
    <subcellularLocation>
        <location evidence="1">Cytoplasm</location>
        <location evidence="1">Cytoskeleton</location>
    </subcellularLocation>
    <subcellularLocation>
        <location evidence="2">Perikaryon</location>
    </subcellularLocation>
</comment>
<dbReference type="AlphaFoldDB" id="A0A8C7Y9Z9"/>
<dbReference type="GO" id="GO:2001224">
    <property type="term" value="P:positive regulation of neuron migration"/>
    <property type="evidence" value="ECO:0007669"/>
    <property type="project" value="TreeGrafter"/>
</dbReference>
<keyword evidence="13" id="KW-0966">Cell projection</keyword>
<comment type="similarity">
    <text evidence="7">Belongs to the shootin family.</text>
</comment>
<evidence type="ECO:0000256" key="3">
    <source>
        <dbReference type="ARBA" id="ARBA00004486"/>
    </source>
</evidence>
<evidence type="ECO:0000256" key="2">
    <source>
        <dbReference type="ARBA" id="ARBA00004484"/>
    </source>
</evidence>
<evidence type="ECO:0000256" key="15">
    <source>
        <dbReference type="SAM" id="MobiDB-lite"/>
    </source>
</evidence>
<sequence>PARDVSQMVIQEVSVIQEDLEIERMCRESAEALASKLNRQNRSLKRKSMMLMSHLSPETITEISLVDDEEEGEDLDANSKHCHLFTHVRDSLLYETCRYRKEEKHDNTMLIAEIMQQKKLLQKYNRVSQFAVEEYEALQETLDLEQNLRTEAENFARAMLVEQKKLKRQSQILMQNSATTQALQDALSQIASLTEELETERLEHQKQVCAHQHSVWGTRKGSKALGFEELQKKLQAAVNPPPTPASAPPPPPPPPPTSSASNPLRLVRFASPLRTFCFFFVFCTKIDLYTSFLDIRQQAVDEMMQRIKKGVQLRPVRQSPCRARRQVLV</sequence>
<evidence type="ECO:0000259" key="16">
    <source>
        <dbReference type="PROSITE" id="PS51082"/>
    </source>
</evidence>
<evidence type="ECO:0000256" key="5">
    <source>
        <dbReference type="ARBA" id="ARBA00004510"/>
    </source>
</evidence>
<dbReference type="GO" id="GO:0005737">
    <property type="term" value="C:cytoplasm"/>
    <property type="evidence" value="ECO:0007669"/>
    <property type="project" value="TreeGrafter"/>
</dbReference>
<dbReference type="Ensembl" id="ENSOSIT00000026553.1">
    <property type="protein sequence ID" value="ENSOSIP00000025167.1"/>
    <property type="gene ID" value="ENSOSIG00000013190.1"/>
</dbReference>
<proteinExistence type="inferred from homology"/>